<feature type="transmembrane region" description="Helical" evidence="9">
    <location>
        <begin position="38"/>
        <end position="61"/>
    </location>
</feature>
<comment type="similarity">
    <text evidence="7">Belongs to the drug/metabolite transporter (DMT) superfamily. Small multidrug resistance (SMR) (TC 2.A.7.1) family.</text>
</comment>
<organism evidence="10 11">
    <name type="scientific">Nocardioides eburneiflavus</name>
    <dbReference type="NCBI Taxonomy" id="2518372"/>
    <lineage>
        <taxon>Bacteria</taxon>
        <taxon>Bacillati</taxon>
        <taxon>Actinomycetota</taxon>
        <taxon>Actinomycetes</taxon>
        <taxon>Propionibacteriales</taxon>
        <taxon>Nocardioidaceae</taxon>
        <taxon>Nocardioides</taxon>
    </lineage>
</organism>
<dbReference type="RefSeq" id="WP_135840283.1">
    <property type="nucleotide sequence ID" value="NZ_SRRO01000001.1"/>
</dbReference>
<dbReference type="Proteomes" id="UP000297496">
    <property type="component" value="Unassembled WGS sequence"/>
</dbReference>
<dbReference type="GO" id="GO:0005886">
    <property type="term" value="C:plasma membrane"/>
    <property type="evidence" value="ECO:0007669"/>
    <property type="project" value="UniProtKB-SubCell"/>
</dbReference>
<evidence type="ECO:0000256" key="4">
    <source>
        <dbReference type="ARBA" id="ARBA00022692"/>
    </source>
</evidence>
<dbReference type="InterPro" id="IPR037185">
    <property type="entry name" value="EmrE-like"/>
</dbReference>
<evidence type="ECO:0000313" key="10">
    <source>
        <dbReference type="EMBL" id="TGN65792.1"/>
    </source>
</evidence>
<dbReference type="AlphaFoldDB" id="A0A4Z1C804"/>
<keyword evidence="4 7" id="KW-0812">Transmembrane</keyword>
<comment type="caution">
    <text evidence="10">The sequence shown here is derived from an EMBL/GenBank/DDBJ whole genome shotgun (WGS) entry which is preliminary data.</text>
</comment>
<keyword evidence="6 9" id="KW-0472">Membrane</keyword>
<sequence length="122" mass="13173">MTHTFKRPPNRPSEPAWTAHSDAVLPTSRGRQVRHVPVSTACATWAGLGTAAVALIGSVWLGESLTPLKIAALGMIISGVVVLNCRALTESSRRGSWELPHWHSSRPTVVARCSWGLVTPMR</sequence>
<dbReference type="InterPro" id="IPR045324">
    <property type="entry name" value="Small_multidrug_res"/>
</dbReference>
<evidence type="ECO:0000256" key="7">
    <source>
        <dbReference type="RuleBase" id="RU003942"/>
    </source>
</evidence>
<comment type="subcellular location">
    <subcellularLocation>
        <location evidence="1 7">Cell membrane</location>
        <topology evidence="1 7">Multi-pass membrane protein</topology>
    </subcellularLocation>
</comment>
<evidence type="ECO:0000256" key="9">
    <source>
        <dbReference type="SAM" id="Phobius"/>
    </source>
</evidence>
<name>A0A4Z1C804_9ACTN</name>
<dbReference type="Pfam" id="PF00893">
    <property type="entry name" value="Multi_Drug_Res"/>
    <property type="match status" value="1"/>
</dbReference>
<proteinExistence type="inferred from homology"/>
<evidence type="ECO:0000256" key="8">
    <source>
        <dbReference type="SAM" id="MobiDB-lite"/>
    </source>
</evidence>
<dbReference type="PANTHER" id="PTHR30561">
    <property type="entry name" value="SMR FAMILY PROTON-DEPENDENT DRUG EFFLUX TRANSPORTER SUGE"/>
    <property type="match status" value="1"/>
</dbReference>
<accession>A0A4Z1C804</accession>
<reference evidence="10 11" key="1">
    <citation type="submission" date="2019-04" db="EMBL/GenBank/DDBJ databases">
        <title>Three New Species of Nocardioides, Nocardioides euryhalodurans sp. nov., Nocardioides seonyuensis sp. nov. and Nocardioides eburneoflavus sp. nov. Isolated from Soil.</title>
        <authorList>
            <person name="Roh S.G."/>
            <person name="Lee C."/>
            <person name="Kim M.-K."/>
            <person name="Kim S.B."/>
        </authorList>
    </citation>
    <scope>NUCLEOTIDE SEQUENCE [LARGE SCALE GENOMIC DNA]</scope>
    <source>
        <strain evidence="10 11">MMS17-SY213</strain>
    </source>
</reference>
<dbReference type="OrthoDB" id="21828at2"/>
<gene>
    <name evidence="10" type="ORF">EXE59_18895</name>
</gene>
<feature type="transmembrane region" description="Helical" evidence="9">
    <location>
        <begin position="67"/>
        <end position="85"/>
    </location>
</feature>
<dbReference type="EMBL" id="SRRO01000001">
    <property type="protein sequence ID" value="TGN65792.1"/>
    <property type="molecule type" value="Genomic_DNA"/>
</dbReference>
<evidence type="ECO:0000313" key="11">
    <source>
        <dbReference type="Proteomes" id="UP000297496"/>
    </source>
</evidence>
<dbReference type="PANTHER" id="PTHR30561:SF1">
    <property type="entry name" value="MULTIDRUG TRANSPORTER EMRE"/>
    <property type="match status" value="1"/>
</dbReference>
<evidence type="ECO:0000256" key="3">
    <source>
        <dbReference type="ARBA" id="ARBA00022475"/>
    </source>
</evidence>
<evidence type="ECO:0000256" key="5">
    <source>
        <dbReference type="ARBA" id="ARBA00022989"/>
    </source>
</evidence>
<dbReference type="GO" id="GO:0022857">
    <property type="term" value="F:transmembrane transporter activity"/>
    <property type="evidence" value="ECO:0007669"/>
    <property type="project" value="InterPro"/>
</dbReference>
<keyword evidence="11" id="KW-1185">Reference proteome</keyword>
<feature type="region of interest" description="Disordered" evidence="8">
    <location>
        <begin position="1"/>
        <end position="23"/>
    </location>
</feature>
<protein>
    <submittedName>
        <fullName evidence="10">Uncharacterized protein</fullName>
    </submittedName>
</protein>
<evidence type="ECO:0000256" key="6">
    <source>
        <dbReference type="ARBA" id="ARBA00023136"/>
    </source>
</evidence>
<keyword evidence="2" id="KW-0813">Transport</keyword>
<dbReference type="InterPro" id="IPR000390">
    <property type="entry name" value="Small_drug/metabolite_transptr"/>
</dbReference>
<evidence type="ECO:0000256" key="2">
    <source>
        <dbReference type="ARBA" id="ARBA00022448"/>
    </source>
</evidence>
<dbReference type="SUPFAM" id="SSF103481">
    <property type="entry name" value="Multidrug resistance efflux transporter EmrE"/>
    <property type="match status" value="1"/>
</dbReference>
<keyword evidence="5 9" id="KW-1133">Transmembrane helix</keyword>
<dbReference type="Gene3D" id="1.10.3730.20">
    <property type="match status" value="1"/>
</dbReference>
<keyword evidence="3" id="KW-1003">Cell membrane</keyword>
<evidence type="ECO:0000256" key="1">
    <source>
        <dbReference type="ARBA" id="ARBA00004651"/>
    </source>
</evidence>